<sequence length="47" mass="5574">MLSYLCATLARMRKVEDIFENYLINNLENTTFAVLYSEEEKTIKKNI</sequence>
<protein>
    <submittedName>
        <fullName evidence="1">Uncharacterized protein</fullName>
    </submittedName>
</protein>
<accession>A0AAN4VZH5</accession>
<reference evidence="1 2" key="1">
    <citation type="submission" date="2021-12" db="EMBL/GenBank/DDBJ databases">
        <title>Genome sequencing of bacteria with rrn-lacking chromosome and rrn-plasmid.</title>
        <authorList>
            <person name="Anda M."/>
            <person name="Iwasaki W."/>
        </authorList>
    </citation>
    <scope>NUCLEOTIDE SEQUENCE [LARGE SCALE GENOMIC DNA]</scope>
    <source>
        <strain evidence="1 2">NBRC 15940</strain>
    </source>
</reference>
<dbReference type="EMBL" id="BQKE01000001">
    <property type="protein sequence ID" value="GJM61921.1"/>
    <property type="molecule type" value="Genomic_DNA"/>
</dbReference>
<proteinExistence type="predicted"/>
<evidence type="ECO:0000313" key="2">
    <source>
        <dbReference type="Proteomes" id="UP001310022"/>
    </source>
</evidence>
<dbReference type="Proteomes" id="UP001310022">
    <property type="component" value="Unassembled WGS sequence"/>
</dbReference>
<comment type="caution">
    <text evidence="1">The sequence shown here is derived from an EMBL/GenBank/DDBJ whole genome shotgun (WGS) entry which is preliminary data.</text>
</comment>
<dbReference type="AlphaFoldDB" id="A0AAN4VZH5"/>
<organism evidence="1 2">
    <name type="scientific">Persicobacter diffluens</name>
    <dbReference type="NCBI Taxonomy" id="981"/>
    <lineage>
        <taxon>Bacteria</taxon>
        <taxon>Pseudomonadati</taxon>
        <taxon>Bacteroidota</taxon>
        <taxon>Cytophagia</taxon>
        <taxon>Cytophagales</taxon>
        <taxon>Persicobacteraceae</taxon>
        <taxon>Persicobacter</taxon>
    </lineage>
</organism>
<name>A0AAN4VZH5_9BACT</name>
<gene>
    <name evidence="1" type="ORF">PEDI_24730</name>
</gene>
<evidence type="ECO:0000313" key="1">
    <source>
        <dbReference type="EMBL" id="GJM61921.1"/>
    </source>
</evidence>
<keyword evidence="2" id="KW-1185">Reference proteome</keyword>